<dbReference type="GO" id="GO:1990180">
    <property type="term" value="P:mitochondrial tRNA 3'-end processing"/>
    <property type="evidence" value="ECO:0007669"/>
    <property type="project" value="TreeGrafter"/>
</dbReference>
<dbReference type="InterPro" id="IPR036866">
    <property type="entry name" value="RibonucZ/Hydroxyglut_hydro"/>
</dbReference>
<organism evidence="14">
    <name type="scientific">Chromera velia CCMP2878</name>
    <dbReference type="NCBI Taxonomy" id="1169474"/>
    <lineage>
        <taxon>Eukaryota</taxon>
        <taxon>Sar</taxon>
        <taxon>Alveolata</taxon>
        <taxon>Colpodellida</taxon>
        <taxon>Chromeraceae</taxon>
        <taxon>Chromera</taxon>
    </lineage>
</organism>
<dbReference type="PANTHER" id="PTHR12553">
    <property type="entry name" value="ZINC PHOSPHODIESTERASE ELAC PROTEIN 2"/>
    <property type="match status" value="1"/>
</dbReference>
<dbReference type="SUPFAM" id="SSF56281">
    <property type="entry name" value="Metallo-hydrolase/oxidoreductase"/>
    <property type="match status" value="2"/>
</dbReference>
<feature type="region of interest" description="Disordered" evidence="12">
    <location>
        <begin position="344"/>
        <end position="368"/>
    </location>
</feature>
<evidence type="ECO:0000256" key="11">
    <source>
        <dbReference type="ARBA" id="ARBA00022833"/>
    </source>
</evidence>
<dbReference type="GO" id="GO:0042781">
    <property type="term" value="F:3'-tRNA processing endoribonuclease activity"/>
    <property type="evidence" value="ECO:0007669"/>
    <property type="project" value="UniProtKB-EC"/>
</dbReference>
<feature type="compositionally biased region" description="Low complexity" evidence="12">
    <location>
        <begin position="122"/>
        <end position="132"/>
    </location>
</feature>
<dbReference type="EC" id="3.1.26.11" evidence="5"/>
<evidence type="ECO:0000256" key="8">
    <source>
        <dbReference type="ARBA" id="ARBA00022723"/>
    </source>
</evidence>
<dbReference type="InterPro" id="IPR001279">
    <property type="entry name" value="Metallo-B-lactamas"/>
</dbReference>
<evidence type="ECO:0000256" key="10">
    <source>
        <dbReference type="ARBA" id="ARBA00022801"/>
    </source>
</evidence>
<evidence type="ECO:0000259" key="13">
    <source>
        <dbReference type="Pfam" id="PF00753"/>
    </source>
</evidence>
<dbReference type="PANTHER" id="PTHR12553:SF49">
    <property type="entry name" value="ZINC PHOSPHODIESTERASE ELAC PROTEIN 2"/>
    <property type="match status" value="1"/>
</dbReference>
<dbReference type="EMBL" id="CDMZ01005768">
    <property type="protein sequence ID" value="CEM54233.1"/>
    <property type="molecule type" value="Genomic_DNA"/>
</dbReference>
<evidence type="ECO:0000256" key="5">
    <source>
        <dbReference type="ARBA" id="ARBA00012477"/>
    </source>
</evidence>
<keyword evidence="10" id="KW-0378">Hydrolase</keyword>
<dbReference type="Pfam" id="PF00753">
    <property type="entry name" value="Lactamase_B"/>
    <property type="match status" value="1"/>
</dbReference>
<feature type="region of interest" description="Disordered" evidence="12">
    <location>
        <begin position="244"/>
        <end position="309"/>
    </location>
</feature>
<keyword evidence="8" id="KW-0479">Metal-binding</keyword>
<dbReference type="GO" id="GO:0005739">
    <property type="term" value="C:mitochondrion"/>
    <property type="evidence" value="ECO:0007669"/>
    <property type="project" value="TreeGrafter"/>
</dbReference>
<comment type="catalytic activity">
    <reaction evidence="1">
        <text>Endonucleolytic cleavage of RNA, removing extra 3' nucleotides from tRNA precursor, generating 3' termini of tRNAs. A 3'-hydroxy group is left at the tRNA terminus and a 5'-phosphoryl group is left at the trailer molecule.</text>
        <dbReference type="EC" id="3.1.26.11"/>
    </reaction>
</comment>
<feature type="region of interest" description="Disordered" evidence="12">
    <location>
        <begin position="201"/>
        <end position="220"/>
    </location>
</feature>
<evidence type="ECO:0000256" key="3">
    <source>
        <dbReference type="ARBA" id="ARBA00007823"/>
    </source>
</evidence>
<feature type="compositionally biased region" description="Acidic residues" evidence="12">
    <location>
        <begin position="943"/>
        <end position="954"/>
    </location>
</feature>
<dbReference type="PhylomeDB" id="A0A0G4IB09"/>
<proteinExistence type="inferred from homology"/>
<feature type="region of interest" description="Disordered" evidence="12">
    <location>
        <begin position="118"/>
        <end position="139"/>
    </location>
</feature>
<sequence>MAPGRNPIKLEGGGAQHERDFSVQTLGNHRYVLPPSLSLQAPSERILVNSGENTQRFTAEQRQLSLTMNTICLTSFRLDRMGGLMGLLLTLNMASNEIENPRIIRIYGRRRVEVQAVELGPSSSSSSSSAASDTTTCAPETARMASSLDLFEEVSPYTAEPAGCTAQSSSRQAQSDPTCVWPVRLSTESAWTVRARGVGASLHGGGESSSRGSFESDVGKGSASLVEAGGAAGIREGVSEGAPCVNESLVGGQTGKRKVNGDEEREGAAGMSRQGDGGAGDEANGSSDSSSHRWKKLRSEYEQPQGRPHSSAAMILHVQVPPFRGKFDANAALRLGVPSGPLRGKLTRGESVTLPGGRTIHPHEVMSPDTRGGDALILDAPDVHALKSLLGTFREEHTAEIEKHEERWRGGVRTDSLAFIFYLMPPEVCASPLLDEVVDVLTAPAKDGEKAVEHVFCDRTGEGLPAALLQGASCLQALLHEALPRLFPAILRGAAGPAADSGVANELLRRRGREDRRSDTIDAKSLTTFVLSPSKSVGVDAARELSQLRPRFDPKRLQPVGEAVEQCKRLSAALESNRGCGGGGKLEGLEVLFLGTGSMLPVKYRNVSCILLRWKDADGTPSCMMFDCGEGSVSQLFAACTGFEEFKRHLEGLKAIFISHRHEDHFFGLPFLLSARRELLPSSEPPVVIAPRDLLPWLEFVDATVEGSPMKFVAAELLEVCFFKKGKGGDAGGGRGSLLNLEAEVVEGADLGVHLDLTEAEAALDAVEEPTSASILNRGDCVREKDLLRELHERLGVTLHCCRVPHLRDSFAVRVSMERPGHSEPVSLVYSGDTRPTPNVIALSRNVDVLIHEATFMTIEVDAAISKRHSTLKEALYIGRLSGCKLLILTHFSARYPKVMPVLNHRQTRKLVERRLASLTEGARQTETEQPNEGGKEAHGREGEEEEEEDDEGEDCIEARTIYAFDFLNVQLDLFPAYTPAFLSLVPLVEGLGDDSDPEKGPDGLNAGDGAGVDLTAAVVAEEGHCCARI</sequence>
<comment type="similarity">
    <text evidence="3">Belongs to the RNase Z family.</text>
</comment>
<evidence type="ECO:0000313" key="14">
    <source>
        <dbReference type="EMBL" id="CEM54233.1"/>
    </source>
</evidence>
<dbReference type="Gene3D" id="3.60.15.10">
    <property type="entry name" value="Ribonuclease Z/Hydroxyacylglutathione hydrolase-like"/>
    <property type="match status" value="3"/>
</dbReference>
<gene>
    <name evidence="14" type="ORF">Cvel_12611</name>
</gene>
<evidence type="ECO:0000256" key="4">
    <source>
        <dbReference type="ARBA" id="ARBA00011738"/>
    </source>
</evidence>
<dbReference type="CDD" id="cd07718">
    <property type="entry name" value="RNaseZ_ELAC1_ELAC2-C-term-like_MBL-fold"/>
    <property type="match status" value="1"/>
</dbReference>
<keyword evidence="11" id="KW-0862">Zinc</keyword>
<keyword evidence="9" id="KW-0255">Endonuclease</keyword>
<dbReference type="InterPro" id="IPR013471">
    <property type="entry name" value="RNase_Z/BN"/>
</dbReference>
<dbReference type="AlphaFoldDB" id="A0A0G4IB09"/>
<keyword evidence="6" id="KW-0819">tRNA processing</keyword>
<comment type="cofactor">
    <cofactor evidence="2">
        <name>Zn(2+)</name>
        <dbReference type="ChEBI" id="CHEBI:29105"/>
    </cofactor>
</comment>
<evidence type="ECO:0000256" key="2">
    <source>
        <dbReference type="ARBA" id="ARBA00001947"/>
    </source>
</evidence>
<dbReference type="HAMAP" id="MF_01818">
    <property type="entry name" value="RNase_Z_BN"/>
    <property type="match status" value="1"/>
</dbReference>
<evidence type="ECO:0000256" key="1">
    <source>
        <dbReference type="ARBA" id="ARBA00000402"/>
    </source>
</evidence>
<comment type="subunit">
    <text evidence="4">Homodimer.</text>
</comment>
<protein>
    <recommendedName>
        <fullName evidence="5">ribonuclease Z</fullName>
        <ecNumber evidence="5">3.1.26.11</ecNumber>
    </recommendedName>
</protein>
<dbReference type="InterPro" id="IPR047151">
    <property type="entry name" value="RNZ2-like"/>
</dbReference>
<feature type="region of interest" description="Disordered" evidence="12">
    <location>
        <begin position="920"/>
        <end position="954"/>
    </location>
</feature>
<feature type="domain" description="Metallo-beta-lactamase" evidence="13">
    <location>
        <begin position="606"/>
        <end position="676"/>
    </location>
</feature>
<reference evidence="14" key="1">
    <citation type="submission" date="2014-11" db="EMBL/GenBank/DDBJ databases">
        <authorList>
            <person name="Otto D Thomas"/>
            <person name="Naeem Raeece"/>
        </authorList>
    </citation>
    <scope>NUCLEOTIDE SEQUENCE</scope>
</reference>
<evidence type="ECO:0000256" key="9">
    <source>
        <dbReference type="ARBA" id="ARBA00022759"/>
    </source>
</evidence>
<accession>A0A0G4IB09</accession>
<evidence type="ECO:0000256" key="12">
    <source>
        <dbReference type="SAM" id="MobiDB-lite"/>
    </source>
</evidence>
<name>A0A0G4IB09_9ALVE</name>
<evidence type="ECO:0000256" key="7">
    <source>
        <dbReference type="ARBA" id="ARBA00022722"/>
    </source>
</evidence>
<keyword evidence="7" id="KW-0540">Nuclease</keyword>
<evidence type="ECO:0000256" key="6">
    <source>
        <dbReference type="ARBA" id="ARBA00022694"/>
    </source>
</evidence>
<dbReference type="VEuPathDB" id="CryptoDB:Cvel_12611"/>
<dbReference type="GO" id="GO:0046872">
    <property type="term" value="F:metal ion binding"/>
    <property type="evidence" value="ECO:0007669"/>
    <property type="project" value="UniProtKB-KW"/>
</dbReference>